<feature type="region of interest" description="Disordered" evidence="1">
    <location>
        <begin position="254"/>
        <end position="286"/>
    </location>
</feature>
<evidence type="ECO:0000256" key="1">
    <source>
        <dbReference type="SAM" id="MobiDB-lite"/>
    </source>
</evidence>
<reference evidence="2" key="1">
    <citation type="journal article" date="2020" name="Stud. Mycol.">
        <title>101 Dothideomycetes genomes: a test case for predicting lifestyles and emergence of pathogens.</title>
        <authorList>
            <person name="Haridas S."/>
            <person name="Albert R."/>
            <person name="Binder M."/>
            <person name="Bloem J."/>
            <person name="Labutti K."/>
            <person name="Salamov A."/>
            <person name="Andreopoulos B."/>
            <person name="Baker S."/>
            <person name="Barry K."/>
            <person name="Bills G."/>
            <person name="Bluhm B."/>
            <person name="Cannon C."/>
            <person name="Castanera R."/>
            <person name="Culley D."/>
            <person name="Daum C."/>
            <person name="Ezra D."/>
            <person name="Gonzalez J."/>
            <person name="Henrissat B."/>
            <person name="Kuo A."/>
            <person name="Liang C."/>
            <person name="Lipzen A."/>
            <person name="Lutzoni F."/>
            <person name="Magnuson J."/>
            <person name="Mondo S."/>
            <person name="Nolan M."/>
            <person name="Ohm R."/>
            <person name="Pangilinan J."/>
            <person name="Park H.-J."/>
            <person name="Ramirez L."/>
            <person name="Alfaro M."/>
            <person name="Sun H."/>
            <person name="Tritt A."/>
            <person name="Yoshinaga Y."/>
            <person name="Zwiers L.-H."/>
            <person name="Turgeon B."/>
            <person name="Goodwin S."/>
            <person name="Spatafora J."/>
            <person name="Crous P."/>
            <person name="Grigoriev I."/>
        </authorList>
    </citation>
    <scope>NUCLEOTIDE SEQUENCE</scope>
    <source>
        <strain evidence="2">CBS 109.77</strain>
    </source>
</reference>
<dbReference type="AlphaFoldDB" id="A0A6A6WYV5"/>
<feature type="compositionally biased region" description="Low complexity" evidence="1">
    <location>
        <begin position="272"/>
        <end position="286"/>
    </location>
</feature>
<feature type="region of interest" description="Disordered" evidence="1">
    <location>
        <begin position="54"/>
        <end position="80"/>
    </location>
</feature>
<dbReference type="EMBL" id="MU002140">
    <property type="protein sequence ID" value="KAF2789410.1"/>
    <property type="molecule type" value="Genomic_DNA"/>
</dbReference>
<keyword evidence="3" id="KW-1185">Reference proteome</keyword>
<organism evidence="2 3">
    <name type="scientific">Melanomma pulvis-pyrius CBS 109.77</name>
    <dbReference type="NCBI Taxonomy" id="1314802"/>
    <lineage>
        <taxon>Eukaryota</taxon>
        <taxon>Fungi</taxon>
        <taxon>Dikarya</taxon>
        <taxon>Ascomycota</taxon>
        <taxon>Pezizomycotina</taxon>
        <taxon>Dothideomycetes</taxon>
        <taxon>Pleosporomycetidae</taxon>
        <taxon>Pleosporales</taxon>
        <taxon>Melanommataceae</taxon>
        <taxon>Melanomma</taxon>
    </lineage>
</organism>
<name>A0A6A6WYV5_9PLEO</name>
<gene>
    <name evidence="2" type="ORF">K505DRAFT_420503</name>
</gene>
<evidence type="ECO:0000313" key="2">
    <source>
        <dbReference type="EMBL" id="KAF2789410.1"/>
    </source>
</evidence>
<protein>
    <submittedName>
        <fullName evidence="2">Uncharacterized protein</fullName>
    </submittedName>
</protein>
<accession>A0A6A6WYV5</accession>
<dbReference type="Proteomes" id="UP000799757">
    <property type="component" value="Unassembled WGS sequence"/>
</dbReference>
<feature type="region of interest" description="Disordered" evidence="1">
    <location>
        <begin position="1"/>
        <end position="23"/>
    </location>
</feature>
<proteinExistence type="predicted"/>
<evidence type="ECO:0000313" key="3">
    <source>
        <dbReference type="Proteomes" id="UP000799757"/>
    </source>
</evidence>
<sequence length="286" mass="32245">MMSSAASHGCSKRKRSPSPPLSSPQILPSSYFASIDAFRVFLLGCQTATTNDTVELPTSVEHGPEKQKPTPEAMEAESTEPTVLSRISKLATELKLIILEAAVDLLVQDGTRLAFNLRYLAQLHTDENAWHKTAREYICALAPKATLLVETADLPLLVKTKNERSQYCKAVFYQARRVVVQMDRPISEPRHLYPLYASIRYLERERRLAIYVYRERTEEVRKSVEYIGFTRFDVMPRQNEALATAQFHEDVPETNAERDAAAGGPTPVAVEQQSSNYPQPNNQALY</sequence>